<accession>A0ABD3THY8</accession>
<keyword evidence="3" id="KW-1185">Reference proteome</keyword>
<gene>
    <name evidence="2" type="ORF">ACJMK2_022076</name>
</gene>
<proteinExistence type="predicted"/>
<feature type="non-terminal residue" evidence="2">
    <location>
        <position position="75"/>
    </location>
</feature>
<protein>
    <submittedName>
        <fullName evidence="2">Uncharacterized protein</fullName>
    </submittedName>
</protein>
<evidence type="ECO:0000313" key="2">
    <source>
        <dbReference type="EMBL" id="KAL3836654.1"/>
    </source>
</evidence>
<dbReference type="AlphaFoldDB" id="A0ABD3THY8"/>
<keyword evidence="1" id="KW-0812">Transmembrane</keyword>
<feature type="transmembrane region" description="Helical" evidence="1">
    <location>
        <begin position="44"/>
        <end position="68"/>
    </location>
</feature>
<sequence>MPSLFPNFVRRPLVPLPKLLPPLTAPLRPLPLVALPPPQVTVGFAGPFGLFIGLLLGASIFASTLNVITDLENRN</sequence>
<organism evidence="2 3">
    <name type="scientific">Sinanodonta woodiana</name>
    <name type="common">Chinese pond mussel</name>
    <name type="synonym">Anodonta woodiana</name>
    <dbReference type="NCBI Taxonomy" id="1069815"/>
    <lineage>
        <taxon>Eukaryota</taxon>
        <taxon>Metazoa</taxon>
        <taxon>Spiralia</taxon>
        <taxon>Lophotrochozoa</taxon>
        <taxon>Mollusca</taxon>
        <taxon>Bivalvia</taxon>
        <taxon>Autobranchia</taxon>
        <taxon>Heteroconchia</taxon>
        <taxon>Palaeoheterodonta</taxon>
        <taxon>Unionida</taxon>
        <taxon>Unionoidea</taxon>
        <taxon>Unionidae</taxon>
        <taxon>Unioninae</taxon>
        <taxon>Sinanodonta</taxon>
    </lineage>
</organism>
<evidence type="ECO:0000313" key="3">
    <source>
        <dbReference type="Proteomes" id="UP001634394"/>
    </source>
</evidence>
<dbReference type="Proteomes" id="UP001634394">
    <property type="component" value="Unassembled WGS sequence"/>
</dbReference>
<evidence type="ECO:0000256" key="1">
    <source>
        <dbReference type="SAM" id="Phobius"/>
    </source>
</evidence>
<keyword evidence="1" id="KW-0472">Membrane</keyword>
<reference evidence="2 3" key="1">
    <citation type="submission" date="2024-11" db="EMBL/GenBank/DDBJ databases">
        <title>Chromosome-level genome assembly of the freshwater bivalve Anodonta woodiana.</title>
        <authorList>
            <person name="Chen X."/>
        </authorList>
    </citation>
    <scope>NUCLEOTIDE SEQUENCE [LARGE SCALE GENOMIC DNA]</scope>
    <source>
        <strain evidence="2">MN2024</strain>
        <tissue evidence="2">Gills</tissue>
    </source>
</reference>
<name>A0ABD3THY8_SINWO</name>
<keyword evidence="1" id="KW-1133">Transmembrane helix</keyword>
<comment type="caution">
    <text evidence="2">The sequence shown here is derived from an EMBL/GenBank/DDBJ whole genome shotgun (WGS) entry which is preliminary data.</text>
</comment>
<dbReference type="EMBL" id="JBJQND010000018">
    <property type="protein sequence ID" value="KAL3836654.1"/>
    <property type="molecule type" value="Genomic_DNA"/>
</dbReference>